<reference evidence="1 2" key="1">
    <citation type="journal article" date="2016" name="Appl. Environ. Microbiol.">
        <title>Lack of Overt Genome Reduction in the Bryostatin-Producing Bryozoan Symbiont "Candidatus Endobugula sertula".</title>
        <authorList>
            <person name="Miller I.J."/>
            <person name="Vanee N."/>
            <person name="Fong S.S."/>
            <person name="Lim-Fong G.E."/>
            <person name="Kwan J.C."/>
        </authorList>
    </citation>
    <scope>NUCLEOTIDE SEQUENCE [LARGE SCALE GENOMIC DNA]</scope>
    <source>
        <strain evidence="1">AB1-4</strain>
    </source>
</reference>
<dbReference type="Pfam" id="PF13589">
    <property type="entry name" value="HATPase_c_3"/>
    <property type="match status" value="1"/>
</dbReference>
<comment type="caution">
    <text evidence="1">The sequence shown here is derived from an EMBL/GenBank/DDBJ whole genome shotgun (WGS) entry which is preliminary data.</text>
</comment>
<dbReference type="Proteomes" id="UP000242502">
    <property type="component" value="Unassembled WGS sequence"/>
</dbReference>
<dbReference type="STRING" id="62101.AB835_03550"/>
<dbReference type="EMBL" id="MDLC01000009">
    <property type="protein sequence ID" value="ODS24388.1"/>
    <property type="molecule type" value="Genomic_DNA"/>
</dbReference>
<evidence type="ECO:0008006" key="3">
    <source>
        <dbReference type="Google" id="ProtNLM"/>
    </source>
</evidence>
<dbReference type="SUPFAM" id="SSF55874">
    <property type="entry name" value="ATPase domain of HSP90 chaperone/DNA topoisomerase II/histidine kinase"/>
    <property type="match status" value="1"/>
</dbReference>
<dbReference type="AlphaFoldDB" id="A0A1D2QS11"/>
<gene>
    <name evidence="1" type="ORF">AB835_03550</name>
</gene>
<protein>
    <recommendedName>
        <fullName evidence="3">ATP-binding protein</fullName>
    </recommendedName>
</protein>
<accession>A0A1D2QS11</accession>
<name>A0A1D2QS11_9GAMM</name>
<organism evidence="1 2">
    <name type="scientific">Candidatus Endobugula sertula</name>
    <name type="common">Bugula neritina bacterial symbiont</name>
    <dbReference type="NCBI Taxonomy" id="62101"/>
    <lineage>
        <taxon>Bacteria</taxon>
        <taxon>Pseudomonadati</taxon>
        <taxon>Pseudomonadota</taxon>
        <taxon>Gammaproteobacteria</taxon>
        <taxon>Cellvibrionales</taxon>
        <taxon>Cellvibrionaceae</taxon>
        <taxon>Candidatus Endobugula</taxon>
    </lineage>
</organism>
<proteinExistence type="predicted"/>
<dbReference type="InterPro" id="IPR036890">
    <property type="entry name" value="HATPase_C_sf"/>
</dbReference>
<sequence length="420" mass="48259">MTRKHFKVSSALKSIIGKDLITDDFVAIFELVKNSFDANAKRVDVVFERTLSDDGRIIILDNGKGMDLKDIEEKWLFVAYSAKKEGIEDYRDEIKTKRIHAGAKGIGRFSCDRLGKVLTIYSRRNTDEKISKLTVDWEAFEKSMQKKFENIPVEYELIDSCEHKLTKGTVLEIANVRSVWDAFKLRKLRQSLEKLINPSQSNVKTPFSIYLKAEEFTSYDSEAKKNGQDHEVINGKVSNFLFEKLDLKSTSIKVGIDKKGELITTELFDKGQFVYRMAEENPYKTENWALSNIRVHLFAMNQTSKSMFTKYMGVRPVQFGSVFVYKNGFRIHPIGEIGRGDVFGLDGRKQQGTSRFFGTRDLVGRVEIDGDNDEFREASSRDGGLERNEAFIYLQDFFIDHVLKRLERFAIGVVKYGNKV</sequence>
<evidence type="ECO:0000313" key="1">
    <source>
        <dbReference type="EMBL" id="ODS24388.1"/>
    </source>
</evidence>
<dbReference type="Gene3D" id="3.30.565.10">
    <property type="entry name" value="Histidine kinase-like ATPase, C-terminal domain"/>
    <property type="match status" value="1"/>
</dbReference>
<evidence type="ECO:0000313" key="2">
    <source>
        <dbReference type="Proteomes" id="UP000242502"/>
    </source>
</evidence>